<dbReference type="Proteomes" id="UP000092462">
    <property type="component" value="Unassembled WGS sequence"/>
</dbReference>
<feature type="domain" description="DUF753" evidence="1">
    <location>
        <begin position="189"/>
        <end position="268"/>
    </location>
</feature>
<dbReference type="EMBL" id="AJVK01000148">
    <property type="status" value="NOT_ANNOTATED_CDS"/>
    <property type="molecule type" value="Genomic_DNA"/>
</dbReference>
<dbReference type="InterPro" id="IPR008472">
    <property type="entry name" value="DUF753"/>
</dbReference>
<evidence type="ECO:0000313" key="3">
    <source>
        <dbReference type="Proteomes" id="UP000092462"/>
    </source>
</evidence>
<sequence length="712" mass="77879">MSGKSIYLLLLCFAPFFGVNGQTQCIICSSRVNPECATTVDISYLSANCPNDNECATLIESNRYTMRGCASEVTNYCVNAVPLCSMCIGGNCNDRIFPLDRQICYQCVGSGCETPNETNLRPCEIYQENDGCFVAVEQTEGGSLTTYRGCTSDPVYSPAKQGCSAVGGYCIECDGSGCNTAPQSTQSTLSCVQCDSDDDYCSSPPGEIAQPCTHEVPLGRTDQCYTYRLGQGRVERGCLLDPATPSEYIQDCAEDNENCMVCSTPGCNIQPAIEPIQCIVCDESQDPDCRDLLNHHQPQQCPPGTYDAHGCYRYESNLEHNVIRGCVSDLIGTPRLNDCQMGGICKICDFDNCNSKVNFQECYSCNSGVETDCLRVQNNTRPTAICHEYMDTCAQIIQDGTRLTIRGCTHEVDAIHTHLHPFRQTCNANLCNSAIYPGFRAVCHQCADGPGCDRNGTETPEYLLPCRIFFQDDQCYSVLRNQQAVRGCISDTDANSAFCEASGELCERCVEGQGCNFRPASRPSNINCVSCQGDPACAWGFPNPTGPLCQETVWMGQRESCYVGVSPNDQVVRGCTLDPVLGCPQDHTCTHCYANNCNNVAVTRQQCIHCRSNAPGQASCAESAEDLEPRACSGDFQTFASRGCYTMRKPNNIVIRGCIRDLSYDDYHNYCSFDEEESDFCVKCLDHGCNVQPAPAKAALNHPLTFIIALIC</sequence>
<feature type="domain" description="DUF753" evidence="1">
    <location>
        <begin position="277"/>
        <end position="354"/>
    </location>
</feature>
<dbReference type="PANTHER" id="PTHR21721">
    <property type="entry name" value="GH09876P-RELATED"/>
    <property type="match status" value="1"/>
</dbReference>
<evidence type="ECO:0000313" key="2">
    <source>
        <dbReference type="EnsemblMetazoa" id="PPAI000038-PA"/>
    </source>
</evidence>
<feature type="domain" description="DUF753" evidence="1">
    <location>
        <begin position="24"/>
        <end position="93"/>
    </location>
</feature>
<dbReference type="Pfam" id="PF05444">
    <property type="entry name" value="DUF753"/>
    <property type="match status" value="5"/>
</dbReference>
<keyword evidence="3" id="KW-1185">Reference proteome</keyword>
<protein>
    <recommendedName>
        <fullName evidence="1">DUF753 domain-containing protein</fullName>
    </recommendedName>
</protein>
<dbReference type="VEuPathDB" id="VectorBase:PPAI000038"/>
<dbReference type="AlphaFoldDB" id="A0A1B0CYG4"/>
<feature type="domain" description="DUF753" evidence="1">
    <location>
        <begin position="103"/>
        <end position="179"/>
    </location>
</feature>
<feature type="domain" description="DUF753" evidence="1">
    <location>
        <begin position="605"/>
        <end position="690"/>
    </location>
</feature>
<organism evidence="2 3">
    <name type="scientific">Phlebotomus papatasi</name>
    <name type="common">Sandfly</name>
    <dbReference type="NCBI Taxonomy" id="29031"/>
    <lineage>
        <taxon>Eukaryota</taxon>
        <taxon>Metazoa</taxon>
        <taxon>Ecdysozoa</taxon>
        <taxon>Arthropoda</taxon>
        <taxon>Hexapoda</taxon>
        <taxon>Insecta</taxon>
        <taxon>Pterygota</taxon>
        <taxon>Neoptera</taxon>
        <taxon>Endopterygota</taxon>
        <taxon>Diptera</taxon>
        <taxon>Nematocera</taxon>
        <taxon>Psychodoidea</taxon>
        <taxon>Psychodidae</taxon>
        <taxon>Phlebotomus</taxon>
        <taxon>Phlebotomus</taxon>
    </lineage>
</organism>
<name>A0A1B0CYG4_PHLPP</name>
<dbReference type="EnsemblMetazoa" id="PPAI000038-RA">
    <property type="protein sequence ID" value="PPAI000038-PA"/>
    <property type="gene ID" value="PPAI000038"/>
</dbReference>
<dbReference type="VEuPathDB" id="VectorBase:PPAPM1_009036"/>
<proteinExistence type="predicted"/>
<reference evidence="2" key="1">
    <citation type="submission" date="2022-08" db="UniProtKB">
        <authorList>
            <consortium name="EnsemblMetazoa"/>
        </authorList>
    </citation>
    <scope>IDENTIFICATION</scope>
    <source>
        <strain evidence="2">Israel</strain>
    </source>
</reference>
<accession>A0A1B0CYG4</accession>
<evidence type="ECO:0000259" key="1">
    <source>
        <dbReference type="Pfam" id="PF05444"/>
    </source>
</evidence>